<sequence>MHERYLNALPAALRPDPLPRRASTWWRWGGTDVHVERVGDPEAAARVLFLHGLGGHAAAMWPYAALLAARGPHVVVPDLPGFGRTRLPRPGALRYADWVAAACDLMRAERAAHPGPLVAVGASMGGMLAYDAATRTGAVDRVVATCLPDPRDAAVRRHLSRSPLLSAAARPALRVAAGPLAGVRVPLRWLTNMRAISNRPALTGLIAGDRRGGGNRVPLGFLRDLLDSAPAVEPEEATAPGLVLAHPGDDRWTPLAISLPFFERIAAPKELVVLEGAGHFPVESPGVERLVDVVAAAVAR</sequence>
<dbReference type="Proteomes" id="UP001140076">
    <property type="component" value="Unassembled WGS sequence"/>
</dbReference>
<gene>
    <name evidence="2" type="ORF">LG943_06195</name>
</gene>
<dbReference type="PANTHER" id="PTHR43689:SF8">
    <property type="entry name" value="ALPHA_BETA-HYDROLASES SUPERFAMILY PROTEIN"/>
    <property type="match status" value="1"/>
</dbReference>
<dbReference type="GO" id="GO:0016787">
    <property type="term" value="F:hydrolase activity"/>
    <property type="evidence" value="ECO:0007669"/>
    <property type="project" value="UniProtKB-KW"/>
</dbReference>
<name>A0A9X3NLA4_9ACTN</name>
<keyword evidence="3" id="KW-1185">Reference proteome</keyword>
<feature type="domain" description="AB hydrolase-1" evidence="1">
    <location>
        <begin position="47"/>
        <end position="285"/>
    </location>
</feature>
<dbReference type="Gene3D" id="3.40.50.1820">
    <property type="entry name" value="alpha/beta hydrolase"/>
    <property type="match status" value="1"/>
</dbReference>
<dbReference type="AlphaFoldDB" id="A0A9X3NLA4"/>
<organism evidence="2 3">
    <name type="scientific">Streptomonospora mangrovi</name>
    <dbReference type="NCBI Taxonomy" id="2883123"/>
    <lineage>
        <taxon>Bacteria</taxon>
        <taxon>Bacillati</taxon>
        <taxon>Actinomycetota</taxon>
        <taxon>Actinomycetes</taxon>
        <taxon>Streptosporangiales</taxon>
        <taxon>Nocardiopsidaceae</taxon>
        <taxon>Streptomonospora</taxon>
    </lineage>
</organism>
<proteinExistence type="predicted"/>
<keyword evidence="2" id="KW-0378">Hydrolase</keyword>
<evidence type="ECO:0000313" key="2">
    <source>
        <dbReference type="EMBL" id="MDA0563919.1"/>
    </source>
</evidence>
<protein>
    <submittedName>
        <fullName evidence="2">Alpha/beta hydrolase</fullName>
    </submittedName>
</protein>
<evidence type="ECO:0000259" key="1">
    <source>
        <dbReference type="Pfam" id="PF12697"/>
    </source>
</evidence>
<dbReference type="RefSeq" id="WP_270071203.1">
    <property type="nucleotide sequence ID" value="NZ_JAJAQC010000007.1"/>
</dbReference>
<dbReference type="Pfam" id="PF12697">
    <property type="entry name" value="Abhydrolase_6"/>
    <property type="match status" value="1"/>
</dbReference>
<evidence type="ECO:0000313" key="3">
    <source>
        <dbReference type="Proteomes" id="UP001140076"/>
    </source>
</evidence>
<comment type="caution">
    <text evidence="2">The sequence shown here is derived from an EMBL/GenBank/DDBJ whole genome shotgun (WGS) entry which is preliminary data.</text>
</comment>
<reference evidence="2" key="1">
    <citation type="submission" date="2021-10" db="EMBL/GenBank/DDBJ databases">
        <title>Streptomonospora sp. nov., isolated from mangrove soil.</title>
        <authorList>
            <person name="Chen X."/>
            <person name="Ge X."/>
            <person name="Liu W."/>
        </authorList>
    </citation>
    <scope>NUCLEOTIDE SEQUENCE</scope>
    <source>
        <strain evidence="2">S1-112</strain>
    </source>
</reference>
<dbReference type="InterPro" id="IPR029058">
    <property type="entry name" value="AB_hydrolase_fold"/>
</dbReference>
<dbReference type="SUPFAM" id="SSF53474">
    <property type="entry name" value="alpha/beta-Hydrolases"/>
    <property type="match status" value="1"/>
</dbReference>
<dbReference type="EMBL" id="JAJAQC010000007">
    <property type="protein sequence ID" value="MDA0563919.1"/>
    <property type="molecule type" value="Genomic_DNA"/>
</dbReference>
<accession>A0A9X3NLA4</accession>
<dbReference type="PRINTS" id="PR00111">
    <property type="entry name" value="ABHYDROLASE"/>
</dbReference>
<dbReference type="PANTHER" id="PTHR43689">
    <property type="entry name" value="HYDROLASE"/>
    <property type="match status" value="1"/>
</dbReference>
<dbReference type="InterPro" id="IPR000073">
    <property type="entry name" value="AB_hydrolase_1"/>
</dbReference>